<keyword evidence="10 15" id="KW-0720">Serine protease</keyword>
<comment type="function">
    <text evidence="2">Secreted tripeptidyl-peptidase which degrades proteins at acidic pHs and is involved in virulence.</text>
</comment>
<keyword evidence="19" id="KW-1185">Reference proteome</keyword>
<evidence type="ECO:0000256" key="15">
    <source>
        <dbReference type="PROSITE-ProRule" id="PRU01032"/>
    </source>
</evidence>
<dbReference type="GO" id="GO:0006508">
    <property type="term" value="P:proteolysis"/>
    <property type="evidence" value="ECO:0007669"/>
    <property type="project" value="UniProtKB-KW"/>
</dbReference>
<dbReference type="CDD" id="cd11377">
    <property type="entry name" value="Pro-peptidase_S53"/>
    <property type="match status" value="1"/>
</dbReference>
<comment type="catalytic activity">
    <reaction evidence="1">
        <text>Release of an N-terminal tripeptide from a polypeptide.</text>
        <dbReference type="EC" id="3.4.14.10"/>
    </reaction>
</comment>
<dbReference type="GO" id="GO:0008240">
    <property type="term" value="F:tripeptidyl-peptidase activity"/>
    <property type="evidence" value="ECO:0007669"/>
    <property type="project" value="UniProtKB-EC"/>
</dbReference>
<sequence length="597" mass="65270">MLLTQPALLAALAGLASVANGKVMESLRAVPEGWSMTGKPDPSQKLFFRIAMNQPNEGLFEQTLLEVSDPMHHKYGQHLKREEIKELLRPDQHATNAVLTWLRSSGVDEQYTVDDGEWINFWTNVTHAEQLLDTTFNVYTSDYKQLQKIRTLGYSVPSKLHPYIDMIQPTTRFGEVRPMYNQVFEVEDLGPAGTNPPPLNSTFCNSTITPDCLKALYKVRDVPGLDLSKTGFLGINGFLEQYARFDDYEQFASIYAPYLFGSNFTYQLINGGLDDQNSLNDSVEANLDVQYGLALSFPVNATYYSTGGRGPLVPDLDQPTVSDNQNEPYLDFLTYIIRQPDDKLPTTLTTSYGENEQSVPEAFNRRVCSLFGQLGARGVSVLFSSGDTGPGSACQTNDGRNTTRLQPIFPASCPYLTSVGGTVGIPERAVSFSSGGFSDRFPRPAYQQVAVSRYLSQIGNTFNGLYNRQGRGFPDVAAQGRGFRVIDSGRDISVGGTSASSPTFAGIIALLNAARKTNGLPTLGFLNPFLYSRGFQALNDITLGGSVGCTGRSIFSGLPTPRVIGAGWNATKGWDPVTGLGTPDFEKLLKLVVPGKY</sequence>
<comment type="caution">
    <text evidence="18">The sequence shown here is derived from an EMBL/GenBank/DDBJ whole genome shotgun (WGS) entry which is preliminary data.</text>
</comment>
<dbReference type="PROSITE" id="PS51695">
    <property type="entry name" value="SEDOLISIN"/>
    <property type="match status" value="1"/>
</dbReference>
<evidence type="ECO:0000256" key="7">
    <source>
        <dbReference type="ARBA" id="ARBA00022723"/>
    </source>
</evidence>
<feature type="binding site" evidence="15">
    <location>
        <position position="575"/>
    </location>
    <ligand>
        <name>Ca(2+)</name>
        <dbReference type="ChEBI" id="CHEBI:29108"/>
    </ligand>
</feature>
<dbReference type="CDD" id="cd04056">
    <property type="entry name" value="Peptidases_S53"/>
    <property type="match status" value="1"/>
</dbReference>
<keyword evidence="11 15" id="KW-0106">Calcium</keyword>
<dbReference type="EC" id="3.4.14.10" evidence="4"/>
<dbReference type="InterPro" id="IPR050819">
    <property type="entry name" value="Tripeptidyl-peptidase_I"/>
</dbReference>
<evidence type="ECO:0000256" key="10">
    <source>
        <dbReference type="ARBA" id="ARBA00022825"/>
    </source>
</evidence>
<evidence type="ECO:0000313" key="19">
    <source>
        <dbReference type="Proteomes" id="UP000243797"/>
    </source>
</evidence>
<evidence type="ECO:0000259" key="17">
    <source>
        <dbReference type="PROSITE" id="PS51695"/>
    </source>
</evidence>
<keyword evidence="12" id="KW-0843">Virulence</keyword>
<keyword evidence="14" id="KW-0325">Glycoprotein</keyword>
<reference evidence="18 19" key="1">
    <citation type="submission" date="2017-06" db="EMBL/GenBank/DDBJ databases">
        <title>Draft genome sequence of a variant of Elsinoe murrayae.</title>
        <authorList>
            <person name="Cheng Q."/>
        </authorList>
    </citation>
    <scope>NUCLEOTIDE SEQUENCE [LARGE SCALE GENOMIC DNA]</scope>
    <source>
        <strain evidence="18 19">CQ-2017a</strain>
    </source>
</reference>
<evidence type="ECO:0000256" key="4">
    <source>
        <dbReference type="ARBA" id="ARBA00012462"/>
    </source>
</evidence>
<dbReference type="PROSITE" id="PS00138">
    <property type="entry name" value="SUBTILASE_SER"/>
    <property type="match status" value="1"/>
</dbReference>
<evidence type="ECO:0000313" key="18">
    <source>
        <dbReference type="EMBL" id="PNS20342.1"/>
    </source>
</evidence>
<dbReference type="STRING" id="2082308.A0A2K1QZ65"/>
<accession>A0A2K1QZ65</accession>
<evidence type="ECO:0000256" key="12">
    <source>
        <dbReference type="ARBA" id="ARBA00023026"/>
    </source>
</evidence>
<dbReference type="InterPro" id="IPR030400">
    <property type="entry name" value="Sedolisin_dom"/>
</dbReference>
<proteinExistence type="predicted"/>
<keyword evidence="7 15" id="KW-0479">Metal-binding</keyword>
<evidence type="ECO:0000256" key="11">
    <source>
        <dbReference type="ARBA" id="ARBA00022837"/>
    </source>
</evidence>
<comment type="subcellular location">
    <subcellularLocation>
        <location evidence="3">Secreted</location>
        <location evidence="3">Extracellular space</location>
    </subcellularLocation>
</comment>
<name>A0A2K1QZ65_9PEZI</name>
<keyword evidence="13" id="KW-0865">Zymogen</keyword>
<keyword evidence="8 16" id="KW-0732">Signal</keyword>
<dbReference type="PANTHER" id="PTHR14218">
    <property type="entry name" value="PROTEASE S8 TRIPEPTIDYL PEPTIDASE I CLN2"/>
    <property type="match status" value="1"/>
</dbReference>
<gene>
    <name evidence="18" type="ORF">CAC42_5792</name>
</gene>
<dbReference type="Pfam" id="PF09286">
    <property type="entry name" value="Pro-kuma_activ"/>
    <property type="match status" value="1"/>
</dbReference>
<dbReference type="GO" id="GO:0005576">
    <property type="term" value="C:extracellular region"/>
    <property type="evidence" value="ECO:0007669"/>
    <property type="project" value="UniProtKB-SubCell"/>
</dbReference>
<dbReference type="GO" id="GO:0046872">
    <property type="term" value="F:metal ion binding"/>
    <property type="evidence" value="ECO:0007669"/>
    <property type="project" value="UniProtKB-UniRule"/>
</dbReference>
<evidence type="ECO:0000256" key="16">
    <source>
        <dbReference type="SAM" id="SignalP"/>
    </source>
</evidence>
<feature type="binding site" evidence="15">
    <location>
        <position position="573"/>
    </location>
    <ligand>
        <name>Ca(2+)</name>
        <dbReference type="ChEBI" id="CHEBI:29108"/>
    </ligand>
</feature>
<dbReference type="FunFam" id="3.40.50.200:FF:000015">
    <property type="entry name" value="Tripeptidyl peptidase A"/>
    <property type="match status" value="1"/>
</dbReference>
<evidence type="ECO:0000256" key="13">
    <source>
        <dbReference type="ARBA" id="ARBA00023145"/>
    </source>
</evidence>
<keyword evidence="9 15" id="KW-0378">Hydrolase</keyword>
<feature type="active site" description="Charge relay system" evidence="15">
    <location>
        <position position="284"/>
    </location>
</feature>
<dbReference type="InterPro" id="IPR015366">
    <property type="entry name" value="S53_propep"/>
</dbReference>
<dbReference type="SUPFAM" id="SSF54897">
    <property type="entry name" value="Protease propeptides/inhibitors"/>
    <property type="match status" value="1"/>
</dbReference>
<dbReference type="EMBL" id="NKHZ01000025">
    <property type="protein sequence ID" value="PNS20342.1"/>
    <property type="molecule type" value="Genomic_DNA"/>
</dbReference>
<evidence type="ECO:0000256" key="3">
    <source>
        <dbReference type="ARBA" id="ARBA00004239"/>
    </source>
</evidence>
<dbReference type="AlphaFoldDB" id="A0A2K1QZ65"/>
<evidence type="ECO:0000256" key="2">
    <source>
        <dbReference type="ARBA" id="ARBA00002451"/>
    </source>
</evidence>
<feature type="chain" id="PRO_5014375781" description="tripeptidyl-peptidase II" evidence="16">
    <location>
        <begin position="22"/>
        <end position="597"/>
    </location>
</feature>
<dbReference type="OrthoDB" id="409122at2759"/>
<feature type="binding site" evidence="15">
    <location>
        <position position="541"/>
    </location>
    <ligand>
        <name>Ca(2+)</name>
        <dbReference type="ChEBI" id="CHEBI:29108"/>
    </ligand>
</feature>
<dbReference type="InterPro" id="IPR023828">
    <property type="entry name" value="Peptidase_S8_Ser-AS"/>
</dbReference>
<evidence type="ECO:0000256" key="5">
    <source>
        <dbReference type="ARBA" id="ARBA00022525"/>
    </source>
</evidence>
<keyword evidence="5" id="KW-0964">Secreted</keyword>
<dbReference type="Proteomes" id="UP000243797">
    <property type="component" value="Unassembled WGS sequence"/>
</dbReference>
<dbReference type="InParanoid" id="A0A2K1QZ65"/>
<evidence type="ECO:0000256" key="8">
    <source>
        <dbReference type="ARBA" id="ARBA00022729"/>
    </source>
</evidence>
<protein>
    <recommendedName>
        <fullName evidence="4">tripeptidyl-peptidase II</fullName>
        <ecNumber evidence="4">3.4.14.10</ecNumber>
    </recommendedName>
</protein>
<organism evidence="18 19">
    <name type="scientific">Sphaceloma murrayae</name>
    <dbReference type="NCBI Taxonomy" id="2082308"/>
    <lineage>
        <taxon>Eukaryota</taxon>
        <taxon>Fungi</taxon>
        <taxon>Dikarya</taxon>
        <taxon>Ascomycota</taxon>
        <taxon>Pezizomycotina</taxon>
        <taxon>Dothideomycetes</taxon>
        <taxon>Dothideomycetidae</taxon>
        <taxon>Myriangiales</taxon>
        <taxon>Elsinoaceae</taxon>
        <taxon>Sphaceloma</taxon>
    </lineage>
</organism>
<evidence type="ECO:0000256" key="1">
    <source>
        <dbReference type="ARBA" id="ARBA00001910"/>
    </source>
</evidence>
<evidence type="ECO:0000256" key="6">
    <source>
        <dbReference type="ARBA" id="ARBA00022670"/>
    </source>
</evidence>
<dbReference type="SMART" id="SM00944">
    <property type="entry name" value="Pro-kuma_activ"/>
    <property type="match status" value="1"/>
</dbReference>
<feature type="active site" description="Charge relay system" evidence="15">
    <location>
        <position position="288"/>
    </location>
</feature>
<feature type="active site" description="Charge relay system" evidence="15">
    <location>
        <position position="498"/>
    </location>
</feature>
<feature type="signal peptide" evidence="16">
    <location>
        <begin position="1"/>
        <end position="21"/>
    </location>
</feature>
<feature type="domain" description="Peptidase S53" evidence="17">
    <location>
        <begin position="207"/>
        <end position="595"/>
    </location>
</feature>
<keyword evidence="6 15" id="KW-0645">Protease</keyword>
<dbReference type="InterPro" id="IPR036852">
    <property type="entry name" value="Peptidase_S8/S53_dom_sf"/>
</dbReference>
<feature type="binding site" evidence="15">
    <location>
        <position position="540"/>
    </location>
    <ligand>
        <name>Ca(2+)</name>
        <dbReference type="ChEBI" id="CHEBI:29108"/>
    </ligand>
</feature>
<evidence type="ECO:0000256" key="9">
    <source>
        <dbReference type="ARBA" id="ARBA00022801"/>
    </source>
</evidence>
<comment type="cofactor">
    <cofactor evidence="15">
        <name>Ca(2+)</name>
        <dbReference type="ChEBI" id="CHEBI:29108"/>
    </cofactor>
    <text evidence="15">Binds 1 Ca(2+) ion per subunit.</text>
</comment>
<dbReference type="Gene3D" id="3.40.50.200">
    <property type="entry name" value="Peptidase S8/S53 domain"/>
    <property type="match status" value="1"/>
</dbReference>
<evidence type="ECO:0000256" key="14">
    <source>
        <dbReference type="ARBA" id="ARBA00023180"/>
    </source>
</evidence>
<dbReference type="SUPFAM" id="SSF52743">
    <property type="entry name" value="Subtilisin-like"/>
    <property type="match status" value="1"/>
</dbReference>
<dbReference type="PANTHER" id="PTHR14218:SF35">
    <property type="entry name" value="PEPTIDASE S53 DOMAIN-CONTAINING PROTEIN"/>
    <property type="match status" value="1"/>
</dbReference>
<dbReference type="GO" id="GO:0004252">
    <property type="term" value="F:serine-type endopeptidase activity"/>
    <property type="evidence" value="ECO:0007669"/>
    <property type="project" value="UniProtKB-UniRule"/>
</dbReference>